<sequence>MQLALQFNPHIKHPVAAAFIQGATPGIWLREINDWGIAVEQLTCFIVPQQFDKVAAAGLLVIFPQGKAPAANSLRYPYGVVAGKLFLPVHADLTPVLTLPELQELLVWDYQLYHPSIGFVGFETADRLSLADLLAWPAPLDNDWTFAHTGLPAPAPLEEVSVQRLNAASVFESLQESVGHRPLTDIIPEREKEQDRSIPSKLLGMLLRPLFLLAQNLYRSKPPVTSSSTPYRQEERPITGKPRKRWQWPWQWQWRRPRWVQRIESWVEMRMEELMAKRDSELQRLMKLFDTDPDEALQYAIPLGDPYMGRGEAPPSAQLDKRPTNFDLSRLGGGQPIDNWNVGNYYSDLRQKYQQAAEKELAAGNYKKAAYIYAHLLGNYQAAAQALEQGRYYREAAALYKEHIKNLPAAAACLEKGGLYLEAIELYDSLLQHEQAGDLYMRMEQREQAAIRYERCIEYALNHQNLLDAARIMEQKLQQPERAKQNLMQGWQDNRQAVSCLTRYFEMTAADKEAGPLEDHVRQVFDQETPASRHIDFLSVLMAVHKQYSQPELTTTAADITYEVIGKQLSEDDISNIALLQHFIPEDRLLPVDLQRFTANRKPLPKPRPAVTSFQLARDTRWVGAVSYGAQLLILGVKDTGMYLVRANEEGKLEYHLWSMPVEKLAGFTFLSNPSFSDNVYLQANIYSDKKGWKDGTTVGLQDKLLTQTPAFPKKIPIKCPTWLPKNLLGFGLSPDGHIFTVHVEDNHHLTLRCYSVTTGLRYVNDCRIAGDSMRFITAPAAAQEMICRDNYFYLYYGEYVLRVTFLGEMQATRLKGSVIMLADSTIDTATTIVAATEAGCVLLVPTQYNMNVQQHYFAAGQGIKAVCYVPGGLVVVAGPKHAAVYSMKDIHGKKDEPFMVINTDSAIVAVRTISKRHHCAIIEENGRVSIHYLLHT</sequence>
<accession>A0A5B2W0M8</accession>
<organism evidence="2 3">
    <name type="scientific">Chitinophaga agrisoli</name>
    <dbReference type="NCBI Taxonomy" id="2607653"/>
    <lineage>
        <taxon>Bacteria</taxon>
        <taxon>Pseudomonadati</taxon>
        <taxon>Bacteroidota</taxon>
        <taxon>Chitinophagia</taxon>
        <taxon>Chitinophagales</taxon>
        <taxon>Chitinophagaceae</taxon>
        <taxon>Chitinophaga</taxon>
    </lineage>
</organism>
<dbReference type="InterPro" id="IPR045551">
    <property type="entry name" value="bpX3"/>
</dbReference>
<reference evidence="2 3" key="1">
    <citation type="submission" date="2019-09" db="EMBL/GenBank/DDBJ databases">
        <title>Chitinophaga ginsengihumi sp. nov., isolated from soil of ginseng rhizosphere.</title>
        <authorList>
            <person name="Lee J."/>
        </authorList>
    </citation>
    <scope>NUCLEOTIDE SEQUENCE [LARGE SCALE GENOMIC DNA]</scope>
    <source>
        <strain evidence="2 3">BN140078</strain>
    </source>
</reference>
<proteinExistence type="predicted"/>
<keyword evidence="3" id="KW-1185">Reference proteome</keyword>
<feature type="domain" description="MoxR-vWA-beta-propeller ternary system" evidence="1">
    <location>
        <begin position="2"/>
        <end position="174"/>
    </location>
</feature>
<dbReference type="Proteomes" id="UP000324611">
    <property type="component" value="Unassembled WGS sequence"/>
</dbReference>
<evidence type="ECO:0000313" key="3">
    <source>
        <dbReference type="Proteomes" id="UP000324611"/>
    </source>
</evidence>
<dbReference type="Pfam" id="PF19919">
    <property type="entry name" value="bpX3"/>
    <property type="match status" value="1"/>
</dbReference>
<dbReference type="RefSeq" id="WP_149836953.1">
    <property type="nucleotide sequence ID" value="NZ_VUOC01000001.1"/>
</dbReference>
<dbReference type="InterPro" id="IPR011990">
    <property type="entry name" value="TPR-like_helical_dom_sf"/>
</dbReference>
<dbReference type="AlphaFoldDB" id="A0A5B2W0M8"/>
<dbReference type="SUPFAM" id="SSF48452">
    <property type="entry name" value="TPR-like"/>
    <property type="match status" value="1"/>
</dbReference>
<comment type="caution">
    <text evidence="2">The sequence shown here is derived from an EMBL/GenBank/DDBJ whole genome shotgun (WGS) entry which is preliminary data.</text>
</comment>
<evidence type="ECO:0000313" key="2">
    <source>
        <dbReference type="EMBL" id="KAA2245563.1"/>
    </source>
</evidence>
<evidence type="ECO:0000259" key="1">
    <source>
        <dbReference type="Pfam" id="PF19919"/>
    </source>
</evidence>
<name>A0A5B2W0M8_9BACT</name>
<reference evidence="2 3" key="2">
    <citation type="submission" date="2019-09" db="EMBL/GenBank/DDBJ databases">
        <authorList>
            <person name="Jin C."/>
        </authorList>
    </citation>
    <scope>NUCLEOTIDE SEQUENCE [LARGE SCALE GENOMIC DNA]</scope>
    <source>
        <strain evidence="2 3">BN140078</strain>
    </source>
</reference>
<dbReference type="EMBL" id="VUOC01000001">
    <property type="protein sequence ID" value="KAA2245563.1"/>
    <property type="molecule type" value="Genomic_DNA"/>
</dbReference>
<protein>
    <recommendedName>
        <fullName evidence="1">MoxR-vWA-beta-propeller ternary system domain-containing protein</fullName>
    </recommendedName>
</protein>
<gene>
    <name evidence="2" type="ORF">F0L74_06300</name>
</gene>
<dbReference type="Gene3D" id="1.25.40.10">
    <property type="entry name" value="Tetratricopeptide repeat domain"/>
    <property type="match status" value="1"/>
</dbReference>